<comment type="similarity">
    <text evidence="1">Belongs to the universal stress protein A family.</text>
</comment>
<dbReference type="CDD" id="cd00293">
    <property type="entry name" value="USP-like"/>
    <property type="match status" value="1"/>
</dbReference>
<name>A0A0W8FQL3_9ZZZZ</name>
<dbReference type="AlphaFoldDB" id="A0A0W8FQL3"/>
<comment type="caution">
    <text evidence="3">The sequence shown here is derived from an EMBL/GenBank/DDBJ whole genome shotgun (WGS) entry which is preliminary data.</text>
</comment>
<dbReference type="SUPFAM" id="SSF52402">
    <property type="entry name" value="Adenine nucleotide alpha hydrolases-like"/>
    <property type="match status" value="1"/>
</dbReference>
<dbReference type="EMBL" id="LNQE01000915">
    <property type="protein sequence ID" value="KUG23210.1"/>
    <property type="molecule type" value="Genomic_DNA"/>
</dbReference>
<reference evidence="3" key="1">
    <citation type="journal article" date="2015" name="Proc. Natl. Acad. Sci. U.S.A.">
        <title>Networks of energetic and metabolic interactions define dynamics in microbial communities.</title>
        <authorList>
            <person name="Embree M."/>
            <person name="Liu J.K."/>
            <person name="Al-Bassam M.M."/>
            <person name="Zengler K."/>
        </authorList>
    </citation>
    <scope>NUCLEOTIDE SEQUENCE</scope>
</reference>
<gene>
    <name evidence="3" type="ORF">ASZ90_006970</name>
</gene>
<organism evidence="3">
    <name type="scientific">hydrocarbon metagenome</name>
    <dbReference type="NCBI Taxonomy" id="938273"/>
    <lineage>
        <taxon>unclassified sequences</taxon>
        <taxon>metagenomes</taxon>
        <taxon>ecological metagenomes</taxon>
    </lineage>
</organism>
<dbReference type="InterPro" id="IPR014729">
    <property type="entry name" value="Rossmann-like_a/b/a_fold"/>
</dbReference>
<evidence type="ECO:0000256" key="1">
    <source>
        <dbReference type="ARBA" id="ARBA00008791"/>
    </source>
</evidence>
<proteinExistence type="inferred from homology"/>
<protein>
    <submittedName>
        <fullName evidence="3">Universal stress protein family</fullName>
    </submittedName>
</protein>
<sequence>MFTPKNILVPTDFSKYSDAALKIAVDMAVTYDANIYLIHAIDNIISRKSIDYGISYEEIKQIEENSINASGEKLAKQAAAIIKNGNIKVVQVTKIGDPAEVILKEQKARKVDLIVIASHGKSGIVRYLMGSVATKVAKSAKCPVMLVKI</sequence>
<dbReference type="Gene3D" id="3.40.50.620">
    <property type="entry name" value="HUPs"/>
    <property type="match status" value="1"/>
</dbReference>
<feature type="domain" description="UspA" evidence="2">
    <location>
        <begin position="5"/>
        <end position="148"/>
    </location>
</feature>
<dbReference type="InterPro" id="IPR006015">
    <property type="entry name" value="Universal_stress_UspA"/>
</dbReference>
<evidence type="ECO:0000259" key="2">
    <source>
        <dbReference type="Pfam" id="PF00582"/>
    </source>
</evidence>
<dbReference type="PIRSF" id="PIRSF006276">
    <property type="entry name" value="UspA"/>
    <property type="match status" value="1"/>
</dbReference>
<dbReference type="PANTHER" id="PTHR46268:SF22">
    <property type="entry name" value="SENSOR PROTEIN KDPD-RELATED"/>
    <property type="match status" value="1"/>
</dbReference>
<dbReference type="PRINTS" id="PR01438">
    <property type="entry name" value="UNVRSLSTRESS"/>
</dbReference>
<evidence type="ECO:0000313" key="3">
    <source>
        <dbReference type="EMBL" id="KUG23210.1"/>
    </source>
</evidence>
<dbReference type="PANTHER" id="PTHR46268">
    <property type="entry name" value="STRESS RESPONSE PROTEIN NHAX"/>
    <property type="match status" value="1"/>
</dbReference>
<dbReference type="InterPro" id="IPR006016">
    <property type="entry name" value="UspA"/>
</dbReference>
<dbReference type="Pfam" id="PF00582">
    <property type="entry name" value="Usp"/>
    <property type="match status" value="1"/>
</dbReference>
<accession>A0A0W8FQL3</accession>